<reference evidence="6 7" key="1">
    <citation type="submission" date="2007-04" db="EMBL/GenBank/DDBJ databases">
        <authorList>
            <person name="Fulton L."/>
            <person name="Clifton S."/>
            <person name="Fulton B."/>
            <person name="Xu J."/>
            <person name="Minx P."/>
            <person name="Pepin K.H."/>
            <person name="Johnson M."/>
            <person name="Thiruvilangam P."/>
            <person name="Bhonagiri V."/>
            <person name="Nash W.E."/>
            <person name="Mardis E.R."/>
            <person name="Wilson R.K."/>
        </authorList>
    </citation>
    <scope>NUCLEOTIDE SEQUENCE [LARGE SCALE GENOMIC DNA]</scope>
    <source>
        <strain evidence="6 7">ATCC 29799</strain>
    </source>
</reference>
<comment type="caution">
    <text evidence="6">The sequence shown here is derived from an EMBL/GenBank/DDBJ whole genome shotgun (WGS) entry which is preliminary data.</text>
</comment>
<feature type="domain" description="HTH crp-type" evidence="5">
    <location>
        <begin position="153"/>
        <end position="221"/>
    </location>
</feature>
<name>A6P1E6_9FIRM</name>
<evidence type="ECO:0000256" key="1">
    <source>
        <dbReference type="ARBA" id="ARBA00023015"/>
    </source>
</evidence>
<dbReference type="GO" id="GO:0003700">
    <property type="term" value="F:DNA-binding transcription factor activity"/>
    <property type="evidence" value="ECO:0007669"/>
    <property type="project" value="TreeGrafter"/>
</dbReference>
<evidence type="ECO:0000259" key="5">
    <source>
        <dbReference type="PROSITE" id="PS51063"/>
    </source>
</evidence>
<dbReference type="PROSITE" id="PS50042">
    <property type="entry name" value="CNMP_BINDING_3"/>
    <property type="match status" value="1"/>
</dbReference>
<dbReference type="Gene3D" id="2.60.120.10">
    <property type="entry name" value="Jelly Rolls"/>
    <property type="match status" value="1"/>
</dbReference>
<evidence type="ECO:0000259" key="4">
    <source>
        <dbReference type="PROSITE" id="PS50042"/>
    </source>
</evidence>
<dbReference type="eggNOG" id="COG0664">
    <property type="taxonomic scope" value="Bacteria"/>
</dbReference>
<accession>A6P1E6</accession>
<dbReference type="Pfam" id="PF13545">
    <property type="entry name" value="HTH_Crp_2"/>
    <property type="match status" value="1"/>
</dbReference>
<dbReference type="CDD" id="cd00038">
    <property type="entry name" value="CAP_ED"/>
    <property type="match status" value="1"/>
</dbReference>
<dbReference type="SUPFAM" id="SSF51206">
    <property type="entry name" value="cAMP-binding domain-like"/>
    <property type="match status" value="1"/>
</dbReference>
<dbReference type="InterPro" id="IPR036390">
    <property type="entry name" value="WH_DNA-bd_sf"/>
</dbReference>
<dbReference type="PROSITE" id="PS51063">
    <property type="entry name" value="HTH_CRP_2"/>
    <property type="match status" value="1"/>
</dbReference>
<dbReference type="STRING" id="411467.BACCAP_04313"/>
<keyword evidence="3" id="KW-0804">Transcription</keyword>
<protein>
    <recommendedName>
        <fullName evidence="8">Cyclic nucleotide-binding domain protein</fullName>
    </recommendedName>
</protein>
<organism evidence="6 7">
    <name type="scientific">Pseudoflavonifractor capillosus ATCC 29799</name>
    <dbReference type="NCBI Taxonomy" id="411467"/>
    <lineage>
        <taxon>Bacteria</taxon>
        <taxon>Bacillati</taxon>
        <taxon>Bacillota</taxon>
        <taxon>Clostridia</taxon>
        <taxon>Eubacteriales</taxon>
        <taxon>Oscillospiraceae</taxon>
        <taxon>Pseudoflavonifractor</taxon>
    </lineage>
</organism>
<dbReference type="SUPFAM" id="SSF46785">
    <property type="entry name" value="Winged helix' DNA-binding domain"/>
    <property type="match status" value="1"/>
</dbReference>
<dbReference type="SMART" id="SM00419">
    <property type="entry name" value="HTH_CRP"/>
    <property type="match status" value="1"/>
</dbReference>
<evidence type="ECO:0000256" key="2">
    <source>
        <dbReference type="ARBA" id="ARBA00023125"/>
    </source>
</evidence>
<dbReference type="PANTHER" id="PTHR24567:SF58">
    <property type="entry name" value="CYCLIC AMP-BINDING REGULATORY PROTEIN"/>
    <property type="match status" value="1"/>
</dbReference>
<dbReference type="GO" id="GO:0003677">
    <property type="term" value="F:DNA binding"/>
    <property type="evidence" value="ECO:0007669"/>
    <property type="project" value="UniProtKB-KW"/>
</dbReference>
<evidence type="ECO:0000313" key="6">
    <source>
        <dbReference type="EMBL" id="EDM97838.1"/>
    </source>
</evidence>
<dbReference type="SMART" id="SM00100">
    <property type="entry name" value="cNMP"/>
    <property type="match status" value="1"/>
</dbReference>
<dbReference type="InterPro" id="IPR000595">
    <property type="entry name" value="cNMP-bd_dom"/>
</dbReference>
<evidence type="ECO:0000256" key="3">
    <source>
        <dbReference type="ARBA" id="ARBA00023163"/>
    </source>
</evidence>
<sequence length="226" mass="25046">MMDFIGLSKTALFRGATPQEVETMLTCLGAEVRQFPKGEMIYRTGDVVTSLGVVLSGSVLIENDDLWGNTTVLDSIGPGQIFAETYACASGEPLMVNVVAAEPAEVLFLNVDRVLRVCSHACDHHSKLIRNLLSISAQKNLNLSRKIFHTASKSIRGRLLSYLSYQAVRSGSRSFAIPFNRQQLADYLNVDRSALSNELSKMQKEGLLKVDRNQFELLGARQQMEF</sequence>
<dbReference type="AlphaFoldDB" id="A6P1E6"/>
<keyword evidence="2" id="KW-0238">DNA-binding</keyword>
<dbReference type="InterPro" id="IPR014710">
    <property type="entry name" value="RmlC-like_jellyroll"/>
</dbReference>
<dbReference type="Proteomes" id="UP000003639">
    <property type="component" value="Unassembled WGS sequence"/>
</dbReference>
<proteinExistence type="predicted"/>
<dbReference type="InterPro" id="IPR018490">
    <property type="entry name" value="cNMP-bd_dom_sf"/>
</dbReference>
<keyword evidence="1" id="KW-0805">Transcription regulation</keyword>
<evidence type="ECO:0008006" key="8">
    <source>
        <dbReference type="Google" id="ProtNLM"/>
    </source>
</evidence>
<gene>
    <name evidence="6" type="ORF">BACCAP_04313</name>
</gene>
<dbReference type="InterPro" id="IPR050397">
    <property type="entry name" value="Env_Response_Regulators"/>
</dbReference>
<dbReference type="Pfam" id="PF00027">
    <property type="entry name" value="cNMP_binding"/>
    <property type="match status" value="1"/>
</dbReference>
<feature type="domain" description="Cyclic nucleotide-binding" evidence="4">
    <location>
        <begin position="12"/>
        <end position="135"/>
    </location>
</feature>
<reference evidence="6 7" key="2">
    <citation type="submission" date="2007-06" db="EMBL/GenBank/DDBJ databases">
        <title>Draft genome sequence of Pseudoflavonifractor capillosus ATCC 29799.</title>
        <authorList>
            <person name="Sudarsanam P."/>
            <person name="Ley R."/>
            <person name="Guruge J."/>
            <person name="Turnbaugh P.J."/>
            <person name="Mahowald M."/>
            <person name="Liep D."/>
            <person name="Gordon J."/>
        </authorList>
    </citation>
    <scope>NUCLEOTIDE SEQUENCE [LARGE SCALE GENOMIC DNA]</scope>
    <source>
        <strain evidence="6 7">ATCC 29799</strain>
    </source>
</reference>
<dbReference type="InterPro" id="IPR012318">
    <property type="entry name" value="HTH_CRP"/>
</dbReference>
<dbReference type="PANTHER" id="PTHR24567">
    <property type="entry name" value="CRP FAMILY TRANSCRIPTIONAL REGULATORY PROTEIN"/>
    <property type="match status" value="1"/>
</dbReference>
<evidence type="ECO:0000313" key="7">
    <source>
        <dbReference type="Proteomes" id="UP000003639"/>
    </source>
</evidence>
<dbReference type="GO" id="GO:0005829">
    <property type="term" value="C:cytosol"/>
    <property type="evidence" value="ECO:0007669"/>
    <property type="project" value="TreeGrafter"/>
</dbReference>
<dbReference type="EMBL" id="AAXG02000047">
    <property type="protein sequence ID" value="EDM97838.1"/>
    <property type="molecule type" value="Genomic_DNA"/>
</dbReference>
<keyword evidence="7" id="KW-1185">Reference proteome</keyword>